<dbReference type="AlphaFoldDB" id="A0A497X202"/>
<gene>
    <name evidence="1" type="ORF">BCF46_1565</name>
</gene>
<sequence>MYVFDTNSLIKLNGFSKDVFVSLWDEIATLVEDGDLTSTREVLREVADRDDEVHLWCKSNKDLFVTPDDSEVAIVGEIMSMSKFVAHMPKQTFLSSRPFADPYVIARAECLNWTVVSEEKEKKSSAKIPNICQHFGVQCVNLDDFMKSQGWQF</sequence>
<evidence type="ECO:0000313" key="2">
    <source>
        <dbReference type="Proteomes" id="UP000269157"/>
    </source>
</evidence>
<dbReference type="InterPro" id="IPR016541">
    <property type="entry name" value="UCP008505"/>
</dbReference>
<protein>
    <submittedName>
        <fullName evidence="1">Uncharacterized protein DUF4411</fullName>
    </submittedName>
</protein>
<dbReference type="Proteomes" id="UP000269157">
    <property type="component" value="Unassembled WGS sequence"/>
</dbReference>
<reference evidence="1 2" key="1">
    <citation type="submission" date="2018-10" db="EMBL/GenBank/DDBJ databases">
        <title>Genomic Encyclopedia of Archaeal and Bacterial Type Strains, Phase II (KMG-II): from individual species to whole genera.</title>
        <authorList>
            <person name="Goeker M."/>
        </authorList>
    </citation>
    <scope>NUCLEOTIDE SEQUENCE [LARGE SCALE GENOMIC DNA]</scope>
    <source>
        <strain evidence="1 2">DSM 29466</strain>
    </source>
</reference>
<dbReference type="OrthoDB" id="338425at2"/>
<name>A0A497X202_9RHOB</name>
<dbReference type="PIRSF" id="PIRSF008505">
    <property type="entry name" value="UCP008505"/>
    <property type="match status" value="1"/>
</dbReference>
<dbReference type="Pfam" id="PF14367">
    <property type="entry name" value="DUF4411"/>
    <property type="match status" value="1"/>
</dbReference>
<proteinExistence type="predicted"/>
<accession>A0A497X202</accession>
<keyword evidence="2" id="KW-1185">Reference proteome</keyword>
<dbReference type="EMBL" id="RCCE01000002">
    <property type="protein sequence ID" value="RLJ59416.1"/>
    <property type="molecule type" value="Genomic_DNA"/>
</dbReference>
<dbReference type="RefSeq" id="WP_121023122.1">
    <property type="nucleotide sequence ID" value="NZ_RCCE01000002.1"/>
</dbReference>
<comment type="caution">
    <text evidence="1">The sequence shown here is derived from an EMBL/GenBank/DDBJ whole genome shotgun (WGS) entry which is preliminary data.</text>
</comment>
<organism evidence="1 2">
    <name type="scientific">Litoreibacter meonggei</name>
    <dbReference type="NCBI Taxonomy" id="1049199"/>
    <lineage>
        <taxon>Bacteria</taxon>
        <taxon>Pseudomonadati</taxon>
        <taxon>Pseudomonadota</taxon>
        <taxon>Alphaproteobacteria</taxon>
        <taxon>Rhodobacterales</taxon>
        <taxon>Roseobacteraceae</taxon>
        <taxon>Litoreibacter</taxon>
    </lineage>
</organism>
<evidence type="ECO:0000313" key="1">
    <source>
        <dbReference type="EMBL" id="RLJ59416.1"/>
    </source>
</evidence>